<evidence type="ECO:0000313" key="2">
    <source>
        <dbReference type="EMBL" id="GBN67030.1"/>
    </source>
</evidence>
<comment type="caution">
    <text evidence="2">The sequence shown here is derived from an EMBL/GenBank/DDBJ whole genome shotgun (WGS) entry which is preliminary data.</text>
</comment>
<feature type="region of interest" description="Disordered" evidence="1">
    <location>
        <begin position="1"/>
        <end position="27"/>
    </location>
</feature>
<evidence type="ECO:0000313" key="3">
    <source>
        <dbReference type="Proteomes" id="UP000499080"/>
    </source>
</evidence>
<dbReference type="AlphaFoldDB" id="A0A4Y2QUW8"/>
<name>A0A4Y2QUW8_ARAVE</name>
<protein>
    <submittedName>
        <fullName evidence="2">Uncharacterized protein</fullName>
    </submittedName>
</protein>
<keyword evidence="3" id="KW-1185">Reference proteome</keyword>
<gene>
    <name evidence="2" type="ORF">AVEN_3554_1</name>
</gene>
<dbReference type="Proteomes" id="UP000499080">
    <property type="component" value="Unassembled WGS sequence"/>
</dbReference>
<dbReference type="EMBL" id="BGPR01014862">
    <property type="protein sequence ID" value="GBN67030.1"/>
    <property type="molecule type" value="Genomic_DNA"/>
</dbReference>
<accession>A0A4Y2QUW8</accession>
<evidence type="ECO:0000256" key="1">
    <source>
        <dbReference type="SAM" id="MobiDB-lite"/>
    </source>
</evidence>
<sequence length="106" mass="12490">MSLSKPIQNENRNINILTEKKKDDDTRRTDDTFTVLEKKVVRLEMKNILERVVQNDSFEGNIDNIVENNSDSSSLKSDLTLQKELQMQIQQDMKTYSKNTKKRERL</sequence>
<organism evidence="2 3">
    <name type="scientific">Araneus ventricosus</name>
    <name type="common">Orbweaver spider</name>
    <name type="synonym">Epeira ventricosa</name>
    <dbReference type="NCBI Taxonomy" id="182803"/>
    <lineage>
        <taxon>Eukaryota</taxon>
        <taxon>Metazoa</taxon>
        <taxon>Ecdysozoa</taxon>
        <taxon>Arthropoda</taxon>
        <taxon>Chelicerata</taxon>
        <taxon>Arachnida</taxon>
        <taxon>Araneae</taxon>
        <taxon>Araneomorphae</taxon>
        <taxon>Entelegynae</taxon>
        <taxon>Araneoidea</taxon>
        <taxon>Araneidae</taxon>
        <taxon>Araneus</taxon>
    </lineage>
</organism>
<feature type="compositionally biased region" description="Polar residues" evidence="1">
    <location>
        <begin position="1"/>
        <end position="16"/>
    </location>
</feature>
<reference evidence="2 3" key="1">
    <citation type="journal article" date="2019" name="Sci. Rep.">
        <title>Orb-weaving spider Araneus ventricosus genome elucidates the spidroin gene catalogue.</title>
        <authorList>
            <person name="Kono N."/>
            <person name="Nakamura H."/>
            <person name="Ohtoshi R."/>
            <person name="Moran D.A.P."/>
            <person name="Shinohara A."/>
            <person name="Yoshida Y."/>
            <person name="Fujiwara M."/>
            <person name="Mori M."/>
            <person name="Tomita M."/>
            <person name="Arakawa K."/>
        </authorList>
    </citation>
    <scope>NUCLEOTIDE SEQUENCE [LARGE SCALE GENOMIC DNA]</scope>
</reference>
<proteinExistence type="predicted"/>
<dbReference type="OrthoDB" id="7416380at2759"/>
<feature type="compositionally biased region" description="Basic and acidic residues" evidence="1">
    <location>
        <begin position="18"/>
        <end position="27"/>
    </location>
</feature>